<dbReference type="InterPro" id="IPR004090">
    <property type="entry name" value="Chemotax_Me-accpt_rcpt"/>
</dbReference>
<evidence type="ECO:0000259" key="6">
    <source>
        <dbReference type="PROSITE" id="PS50111"/>
    </source>
</evidence>
<evidence type="ECO:0000256" key="3">
    <source>
        <dbReference type="PROSITE-ProRule" id="PRU00284"/>
    </source>
</evidence>
<dbReference type="PROSITE" id="PS50885">
    <property type="entry name" value="HAMP"/>
    <property type="match status" value="1"/>
</dbReference>
<feature type="coiled-coil region" evidence="4">
    <location>
        <begin position="349"/>
        <end position="394"/>
    </location>
</feature>
<dbReference type="CDD" id="cd11386">
    <property type="entry name" value="MCP_signal"/>
    <property type="match status" value="1"/>
</dbReference>
<dbReference type="SUPFAM" id="SSF52172">
    <property type="entry name" value="CheY-like"/>
    <property type="match status" value="1"/>
</dbReference>
<feature type="domain" description="HAMP" evidence="7">
    <location>
        <begin position="147"/>
        <end position="189"/>
    </location>
</feature>
<evidence type="ECO:0000256" key="2">
    <source>
        <dbReference type="ARBA" id="ARBA00029447"/>
    </source>
</evidence>
<gene>
    <name evidence="8" type="ORF">DV733_05620</name>
</gene>
<evidence type="ECO:0000256" key="1">
    <source>
        <dbReference type="ARBA" id="ARBA00023224"/>
    </source>
</evidence>
<dbReference type="GO" id="GO:0004888">
    <property type="term" value="F:transmembrane signaling receptor activity"/>
    <property type="evidence" value="ECO:0007669"/>
    <property type="project" value="InterPro"/>
</dbReference>
<dbReference type="Proteomes" id="UP000296706">
    <property type="component" value="Chromosome"/>
</dbReference>
<dbReference type="SMART" id="SM00283">
    <property type="entry name" value="MA"/>
    <property type="match status" value="1"/>
</dbReference>
<dbReference type="GO" id="GO:0007165">
    <property type="term" value="P:signal transduction"/>
    <property type="evidence" value="ECO:0007669"/>
    <property type="project" value="UniProtKB-KW"/>
</dbReference>
<comment type="similarity">
    <text evidence="2">Belongs to the methyl-accepting chemotaxis (MCP) protein family.</text>
</comment>
<keyword evidence="4" id="KW-0175">Coiled coil</keyword>
<dbReference type="PANTHER" id="PTHR32089">
    <property type="entry name" value="METHYL-ACCEPTING CHEMOTAXIS PROTEIN MCPB"/>
    <property type="match status" value="1"/>
</dbReference>
<feature type="domain" description="Methyl-accepting transducer" evidence="6">
    <location>
        <begin position="201"/>
        <end position="437"/>
    </location>
</feature>
<keyword evidence="9" id="KW-1185">Reference proteome</keyword>
<feature type="region of interest" description="Disordered" evidence="5">
    <location>
        <begin position="470"/>
        <end position="489"/>
    </location>
</feature>
<sequence>MYGGVQRPPMAASTGRVLVVCRPDNEREVLETIEPATGTVPVETVSSIPEAESALETGQVTCIVSFIEVRDERGNEWISGIKFYERVADREENVPFVLISETGNEDIVETALDAGVSNLVRPWPGERAERDLTEAVEQIVTRRRIFTTVDAVTQGNLDVRVDASDLEGDFREIAMGINRMIDSIQADVNRREDVAHDLEGSIQELRSRSEQVADSSAEITDATEDMTTRIEQANDEVSTLSATVEEIASTSDEVAKTSEQAVDAADTGQESAESAMDAMENIDEAATEVAEDVRSLQQRVDEIDEIVELINDIADQTNILALNANIEAARAGEAGSGFAVVANEVKNLAMEAQDHAETIERMLDGVQEDTETTVESLEEATDEIETGVEEVESTMDALDEIAETIRDATTGIEEVASATDDQAASAAEVASMMDDIAEMADETADEIREIADANGEQVQEIGQIEQSMRRLVEDEQAESEARVSAGTTD</sequence>
<dbReference type="PRINTS" id="PR00260">
    <property type="entry name" value="CHEMTRNSDUCR"/>
</dbReference>
<dbReference type="PROSITE" id="PS50111">
    <property type="entry name" value="CHEMOTAXIS_TRANSDUC_2"/>
    <property type="match status" value="1"/>
</dbReference>
<dbReference type="KEGG" id="hsn:DV733_05620"/>
<dbReference type="Gene3D" id="3.40.50.2300">
    <property type="match status" value="1"/>
</dbReference>
<dbReference type="InterPro" id="IPR004089">
    <property type="entry name" value="MCPsignal_dom"/>
</dbReference>
<dbReference type="Pfam" id="PF00015">
    <property type="entry name" value="MCPsignal"/>
    <property type="match status" value="1"/>
</dbReference>
<dbReference type="PANTHER" id="PTHR32089:SF112">
    <property type="entry name" value="LYSOZYME-LIKE PROTEIN-RELATED"/>
    <property type="match status" value="1"/>
</dbReference>
<dbReference type="Gene3D" id="1.10.287.950">
    <property type="entry name" value="Methyl-accepting chemotaxis protein"/>
    <property type="match status" value="1"/>
</dbReference>
<dbReference type="SUPFAM" id="SSF58104">
    <property type="entry name" value="Methyl-accepting chemotaxis protein (MCP) signaling domain"/>
    <property type="match status" value="1"/>
</dbReference>
<evidence type="ECO:0000313" key="9">
    <source>
        <dbReference type="Proteomes" id="UP000296706"/>
    </source>
</evidence>
<keyword evidence="1 3" id="KW-0807">Transducer</keyword>
<dbReference type="EMBL" id="CP031310">
    <property type="protein sequence ID" value="QCC50753.1"/>
    <property type="molecule type" value="Genomic_DNA"/>
</dbReference>
<accession>A0A4D6H9V9</accession>
<dbReference type="STRING" id="1457250.GCA_000755225_03438"/>
<protein>
    <submittedName>
        <fullName evidence="8">Methyl-accepting chemotaxis protein</fullName>
    </submittedName>
</protein>
<organism evidence="8 9">
    <name type="scientific">Halapricum salinum</name>
    <dbReference type="NCBI Taxonomy" id="1457250"/>
    <lineage>
        <taxon>Archaea</taxon>
        <taxon>Methanobacteriati</taxon>
        <taxon>Methanobacteriota</taxon>
        <taxon>Stenosarchaea group</taxon>
        <taxon>Halobacteria</taxon>
        <taxon>Halobacteriales</taxon>
        <taxon>Haloarculaceae</taxon>
        <taxon>Halapricum</taxon>
    </lineage>
</organism>
<dbReference type="InterPro" id="IPR003660">
    <property type="entry name" value="HAMP_dom"/>
</dbReference>
<evidence type="ECO:0000256" key="5">
    <source>
        <dbReference type="SAM" id="MobiDB-lite"/>
    </source>
</evidence>
<dbReference type="AlphaFoldDB" id="A0A4D6H9V9"/>
<proteinExistence type="inferred from homology"/>
<dbReference type="GO" id="GO:0006935">
    <property type="term" value="P:chemotaxis"/>
    <property type="evidence" value="ECO:0007669"/>
    <property type="project" value="InterPro"/>
</dbReference>
<dbReference type="InterPro" id="IPR011006">
    <property type="entry name" value="CheY-like_superfamily"/>
</dbReference>
<reference evidence="8 9" key="1">
    <citation type="journal article" date="2019" name="Nat. Commun.">
        <title>A new type of DNA phosphorothioation-based antiviral system in archaea.</title>
        <authorList>
            <person name="Xiong L."/>
            <person name="Liu S."/>
            <person name="Chen S."/>
            <person name="Xiao Y."/>
            <person name="Zhu B."/>
            <person name="Gao Y."/>
            <person name="Zhang Y."/>
            <person name="Chen B."/>
            <person name="Luo J."/>
            <person name="Deng Z."/>
            <person name="Chen X."/>
            <person name="Wang L."/>
            <person name="Chen S."/>
        </authorList>
    </citation>
    <scope>NUCLEOTIDE SEQUENCE [LARGE SCALE GENOMIC DNA]</scope>
    <source>
        <strain evidence="8 9">CBA1105</strain>
    </source>
</reference>
<evidence type="ECO:0000259" key="7">
    <source>
        <dbReference type="PROSITE" id="PS50885"/>
    </source>
</evidence>
<evidence type="ECO:0000256" key="4">
    <source>
        <dbReference type="SAM" id="Coils"/>
    </source>
</evidence>
<name>A0A4D6H9V9_9EURY</name>
<evidence type="ECO:0000313" key="8">
    <source>
        <dbReference type="EMBL" id="QCC50753.1"/>
    </source>
</evidence>
<dbReference type="GO" id="GO:0016020">
    <property type="term" value="C:membrane"/>
    <property type="evidence" value="ECO:0007669"/>
    <property type="project" value="InterPro"/>
</dbReference>